<name>A0A1J4JN45_9EUKA</name>
<dbReference type="PANTHER" id="PTHR12295">
    <property type="entry name" value="FURRY-RELATED"/>
    <property type="match status" value="1"/>
</dbReference>
<dbReference type="GO" id="GO:0030427">
    <property type="term" value="C:site of polarized growth"/>
    <property type="evidence" value="ECO:0007669"/>
    <property type="project" value="TreeGrafter"/>
</dbReference>
<evidence type="ECO:0000313" key="2">
    <source>
        <dbReference type="Proteomes" id="UP000179807"/>
    </source>
</evidence>
<dbReference type="EMBL" id="MLAK01000951">
    <property type="protein sequence ID" value="OHT00499.1"/>
    <property type="molecule type" value="Genomic_DNA"/>
</dbReference>
<dbReference type="SUPFAM" id="SSF48371">
    <property type="entry name" value="ARM repeat"/>
    <property type="match status" value="1"/>
</dbReference>
<accession>A0A1J4JN45</accession>
<dbReference type="PANTHER" id="PTHR12295:SF30">
    <property type="entry name" value="PROTEIN FURRY"/>
    <property type="match status" value="1"/>
</dbReference>
<organism evidence="1 2">
    <name type="scientific">Tritrichomonas foetus</name>
    <dbReference type="NCBI Taxonomy" id="1144522"/>
    <lineage>
        <taxon>Eukaryota</taxon>
        <taxon>Metamonada</taxon>
        <taxon>Parabasalia</taxon>
        <taxon>Tritrichomonadida</taxon>
        <taxon>Tritrichomonadidae</taxon>
        <taxon>Tritrichomonas</taxon>
    </lineage>
</organism>
<dbReference type="GeneID" id="94843385"/>
<dbReference type="RefSeq" id="XP_068353635.1">
    <property type="nucleotide sequence ID" value="XM_068508681.1"/>
</dbReference>
<keyword evidence="2" id="KW-1185">Reference proteome</keyword>
<dbReference type="InterPro" id="IPR016024">
    <property type="entry name" value="ARM-type_fold"/>
</dbReference>
<protein>
    <submittedName>
        <fullName evidence="1">Uncharacterized protein</fullName>
    </submittedName>
</protein>
<dbReference type="GO" id="GO:0000902">
    <property type="term" value="P:cell morphogenesis"/>
    <property type="evidence" value="ECO:0007669"/>
    <property type="project" value="InterPro"/>
</dbReference>
<dbReference type="Proteomes" id="UP000179807">
    <property type="component" value="Unassembled WGS sequence"/>
</dbReference>
<dbReference type="OrthoDB" id="10532119at2759"/>
<gene>
    <name evidence="1" type="ORF">TRFO_32767</name>
</gene>
<dbReference type="GO" id="GO:0005938">
    <property type="term" value="C:cell cortex"/>
    <property type="evidence" value="ECO:0007669"/>
    <property type="project" value="TreeGrafter"/>
</dbReference>
<dbReference type="VEuPathDB" id="TrichDB:TRFO_32767"/>
<sequence length="1814" mass="207228">MGEEGTLFDALSASLLDSFSPDVDYQFSLFESWISGNKHNNFPNYSTKTNESYLNDAIQLFLKDFPHNHFKYSNIISTLASFASSNPILIISNICNKFMNELNRTQSHQPEILSINSISFQPSYFHHFLFLHYLNLIVLTDLIKTLFIQYPNRQPIPKIVKCGYTLCITNNHQLSQLHFELIKTWSEIFHYVSKISLEEISLSLEQYSSDYISNSYIFTLVSQVYANQAFIDTLLYSLKYCRRHKLITSEMLTAIASIFSLVDCSEDVLNEFFTIAWSVKGLIDVKEGAIDLICVLFNKLPQQQKKSTQFYMNKVYKHSEDETKVERSAKAFLRQIRGDISNYKSENDPHFFNCCGSQTTDSFSSIFMKIFFTKANFNICSSIFCDILAHLVSVEFSAFEKILLPSFLKLDIFSSKFVSFLDALKLINSKSFYENSFCKVTKKQIESINEMARPAVIDSLEKIKKYTENSFMQVTNEVLDLQPIIDESDHSISDFLSINNFLTFDPISKPLLSRDPSTNSSDNSNSLNNQNGQIIEENDLIMKAIPSLLKVIPYVIDREILENTDIPFLLIKFMCHSDFQISATSNHVYSKMILVPRNIEIFVQKIFDNFFCSVEEVTSQCLHLLYSIIRSENTPKSLISSIETYSFCMLVNDSPYCRGNALKILRHISATGLGSIYSIIRENSHTIVEAVNRSILVINVPSKPSTIKPPIGFIDWERACCSRYNDLWLIFIAEISNIFIEKNMNDFLLKCRQIFYLLKEKKFSDFTLSAIFLLYLDSYALETLKLNTKDFNTNSNSHNIKFVENHNNNSDESNFGASALVKIIFSMDDVGIHKNLITAYRYVNWRVIPLTISLFLSSPHYLIADIASALSFIIQNPCNFNNIISSIFRKFMEFLSTLQSHFIQLNINSAREIIWDEERISILRQHQDLCVNYCILISAAFNNIQEQISEDDCPLSYRQVLVQFLIHWAQLPPEFEKIQAYAINALIPIIHAGTVFADGYSFELPILEMMLQCQLSGYPVLDTLLLFHLDILLDVYVKNCLIRNKREAQPFFDAILAVIDYCNDASVLQAHLGYLILLALLIGIRYEEQNITYETKEPSIIILTKVASLFIDTVHDHIIKYNQGNGQIISESNDDSETRDNFSPKSIVNRFRFAAEQVIEAGFDILHVCTKITLAKSIVQVLTPFFQKIRLLPTHNFIVQGVPSKYRKFTVASFFDSMFEVSSTLNEEICDVFANFWYTLLQSRDNSVVVLLFLFENGSNEIKERTFGQILEREPALISKYLSKRCTFAYWYFMRTQRKLNTSSINWIIPVLTRSFTDFIDSAAPNYTACLHYSLLFIEECKELFEALIAVFGLEAVDSQFIWTREGPNNAIHAASIVADILVILVEQKQDAIVKWSQEAIRWAIACCDIKIGYRSLVILNALQTELPQSFIPLIAKAVLYHLSRVSEDDCQEVALFVGECFDIFYRQINNADVATFAFRFASLFLHCPAFEEHCLKRAIPIFLACTQHAVLMRSAQDILPDAFIPFLSNLETDDEAQQLLVQISEIASCPDLLLVAAAFLAKPLPFIDIGRTAKDIFSMQISSNDATKALTLYGKLLKTASGPLTESIFNISTDLLNRFEHSIERSCLVPIYQAALPKAAMMKSAVNFMTALLRIDPGIATLSKEAIVSNMYIDEIKKGLNELVDKSTEIVPITNCKQISQLNGIIDQTVPPKILPFSPQFEMFLGLRKDAETSPRKRSRTPRRWSSSMSLSSLSFFSKTALINHPDQSDFSDLKLMEIPIRPIKLNLLETANDEGESFHFVISPDEFLNLEE</sequence>
<dbReference type="InterPro" id="IPR039867">
    <property type="entry name" value="Furry/Tao3/Mor2"/>
</dbReference>
<evidence type="ECO:0000313" key="1">
    <source>
        <dbReference type="EMBL" id="OHT00499.1"/>
    </source>
</evidence>
<reference evidence="1" key="1">
    <citation type="submission" date="2016-10" db="EMBL/GenBank/DDBJ databases">
        <authorList>
            <person name="Benchimol M."/>
            <person name="Almeida L.G."/>
            <person name="Vasconcelos A.T."/>
            <person name="Perreira-Neves A."/>
            <person name="Rosa I.A."/>
            <person name="Tasca T."/>
            <person name="Bogo M.R."/>
            <person name="de Souza W."/>
        </authorList>
    </citation>
    <scope>NUCLEOTIDE SEQUENCE [LARGE SCALE GENOMIC DNA]</scope>
    <source>
        <strain evidence="1">K</strain>
    </source>
</reference>
<proteinExistence type="predicted"/>
<comment type="caution">
    <text evidence="1">The sequence shown here is derived from an EMBL/GenBank/DDBJ whole genome shotgun (WGS) entry which is preliminary data.</text>
</comment>